<dbReference type="GO" id="GO:0005886">
    <property type="term" value="C:plasma membrane"/>
    <property type="evidence" value="ECO:0007669"/>
    <property type="project" value="UniProtKB-SubCell"/>
</dbReference>
<evidence type="ECO:0000256" key="11">
    <source>
        <dbReference type="SAM" id="Phobius"/>
    </source>
</evidence>
<comment type="similarity">
    <text evidence="3 9">Belongs to the FliF family.</text>
</comment>
<evidence type="ECO:0000256" key="6">
    <source>
        <dbReference type="ARBA" id="ARBA00022989"/>
    </source>
</evidence>
<dbReference type="Pfam" id="PF01514">
    <property type="entry name" value="YscJ_FliF"/>
    <property type="match status" value="1"/>
</dbReference>
<dbReference type="AlphaFoldDB" id="A0A7S7LVD6"/>
<protein>
    <recommendedName>
        <fullName evidence="9">Flagellar M-ring protein</fullName>
    </recommendedName>
</protein>
<reference evidence="14 15" key="1">
    <citation type="submission" date="2020-05" db="EMBL/GenBank/DDBJ databases">
        <title>Sulfurimonas marisnigri, sp. nov., and Sulfurimonas baltica, sp. nov., manganese oxide reducing chemolithoautotrophs of the class Epsilonproteobacteria isolated from the pelagic redoxclines of the Black and Baltic Seas and emended description of the genus Sulfurimonas.</title>
        <authorList>
            <person name="Henkel J.V."/>
            <person name="Laudan C."/>
            <person name="Werner J."/>
            <person name="Neu T."/>
            <person name="Plewe S."/>
            <person name="Sproer C."/>
            <person name="Bunk B."/>
            <person name="Schulz-Vogt H.N."/>
        </authorList>
    </citation>
    <scope>NUCLEOTIDE SEQUENCE [LARGE SCALE GENOMIC DNA]</scope>
    <source>
        <strain evidence="14 15">GD2</strain>
    </source>
</reference>
<dbReference type="PRINTS" id="PR01009">
    <property type="entry name" value="FLGMRINGFLIF"/>
</dbReference>
<evidence type="ECO:0000313" key="14">
    <source>
        <dbReference type="EMBL" id="QOY51558.1"/>
    </source>
</evidence>
<dbReference type="PIRSF" id="PIRSF004862">
    <property type="entry name" value="FliF"/>
    <property type="match status" value="1"/>
</dbReference>
<evidence type="ECO:0000313" key="15">
    <source>
        <dbReference type="Proteomes" id="UP000593994"/>
    </source>
</evidence>
<accession>A0A7S7LVD6</accession>
<evidence type="ECO:0000256" key="7">
    <source>
        <dbReference type="ARBA" id="ARBA00023136"/>
    </source>
</evidence>
<keyword evidence="5 11" id="KW-0812">Transmembrane</keyword>
<keyword evidence="15" id="KW-1185">Reference proteome</keyword>
<keyword evidence="7 11" id="KW-0472">Membrane</keyword>
<keyword evidence="8 9" id="KW-0975">Bacterial flagellum</keyword>
<evidence type="ECO:0000259" key="12">
    <source>
        <dbReference type="Pfam" id="PF01514"/>
    </source>
</evidence>
<dbReference type="NCBIfam" id="TIGR00206">
    <property type="entry name" value="fliF"/>
    <property type="match status" value="1"/>
</dbReference>
<evidence type="ECO:0000256" key="9">
    <source>
        <dbReference type="PIRNR" id="PIRNR004862"/>
    </source>
</evidence>
<dbReference type="InterPro" id="IPR006182">
    <property type="entry name" value="FliF_N_dom"/>
</dbReference>
<evidence type="ECO:0000256" key="5">
    <source>
        <dbReference type="ARBA" id="ARBA00022692"/>
    </source>
</evidence>
<organism evidence="14 15">
    <name type="scientific">Candidatus Sulfurimonas baltica</name>
    <dbReference type="NCBI Taxonomy" id="2740404"/>
    <lineage>
        <taxon>Bacteria</taxon>
        <taxon>Pseudomonadati</taxon>
        <taxon>Campylobacterota</taxon>
        <taxon>Epsilonproteobacteria</taxon>
        <taxon>Campylobacterales</taxon>
        <taxon>Sulfurimonadaceae</taxon>
        <taxon>Sulfurimonas</taxon>
    </lineage>
</organism>
<dbReference type="Gene3D" id="3.30.300.30">
    <property type="match status" value="1"/>
</dbReference>
<dbReference type="GO" id="GO:0003774">
    <property type="term" value="F:cytoskeletal motor activity"/>
    <property type="evidence" value="ECO:0007669"/>
    <property type="project" value="InterPro"/>
</dbReference>
<evidence type="ECO:0000256" key="4">
    <source>
        <dbReference type="ARBA" id="ARBA00022475"/>
    </source>
</evidence>
<keyword evidence="14" id="KW-0969">Cilium</keyword>
<dbReference type="InterPro" id="IPR000067">
    <property type="entry name" value="FlgMring_FliF"/>
</dbReference>
<feature type="domain" description="Flagellar M-ring C-terminal" evidence="13">
    <location>
        <begin position="261"/>
        <end position="424"/>
    </location>
</feature>
<feature type="compositionally biased region" description="Basic and acidic residues" evidence="10">
    <location>
        <begin position="294"/>
        <end position="303"/>
    </location>
</feature>
<dbReference type="EMBL" id="CP054492">
    <property type="protein sequence ID" value="QOY51558.1"/>
    <property type="molecule type" value="Genomic_DNA"/>
</dbReference>
<dbReference type="PANTHER" id="PTHR30046:SF0">
    <property type="entry name" value="FLAGELLAR M-RING PROTEIN"/>
    <property type="match status" value="1"/>
</dbReference>
<gene>
    <name evidence="14" type="primary">fliF</name>
    <name evidence="14" type="ORF">HUE88_10615</name>
</gene>
<dbReference type="Pfam" id="PF08345">
    <property type="entry name" value="YscJ_FliF_C"/>
    <property type="match status" value="1"/>
</dbReference>
<dbReference type="InterPro" id="IPR013556">
    <property type="entry name" value="Flag_M-ring_C"/>
</dbReference>
<evidence type="ECO:0000259" key="13">
    <source>
        <dbReference type="Pfam" id="PF08345"/>
    </source>
</evidence>
<dbReference type="InterPro" id="IPR043427">
    <property type="entry name" value="YscJ/FliF"/>
</dbReference>
<keyword evidence="14" id="KW-0282">Flagellum</keyword>
<evidence type="ECO:0000256" key="2">
    <source>
        <dbReference type="ARBA" id="ARBA00004651"/>
    </source>
</evidence>
<name>A0A7S7LVD6_9BACT</name>
<comment type="subcellular location">
    <subcellularLocation>
        <location evidence="1 9">Bacterial flagellum basal body</location>
    </subcellularLocation>
    <subcellularLocation>
        <location evidence="2">Cell membrane</location>
        <topology evidence="2">Multi-pass membrane protein</topology>
    </subcellularLocation>
</comment>
<feature type="transmembrane region" description="Helical" evidence="11">
    <location>
        <begin position="446"/>
        <end position="467"/>
    </location>
</feature>
<evidence type="ECO:0000256" key="10">
    <source>
        <dbReference type="SAM" id="MobiDB-lite"/>
    </source>
</evidence>
<evidence type="ECO:0000256" key="3">
    <source>
        <dbReference type="ARBA" id="ARBA00007971"/>
    </source>
</evidence>
<feature type="transmembrane region" description="Helical" evidence="11">
    <location>
        <begin position="23"/>
        <end position="44"/>
    </location>
</feature>
<keyword evidence="6 11" id="KW-1133">Transmembrane helix</keyword>
<dbReference type="RefSeq" id="WP_194368858.1">
    <property type="nucleotide sequence ID" value="NZ_CP054492.1"/>
</dbReference>
<keyword evidence="4" id="KW-1003">Cell membrane</keyword>
<evidence type="ECO:0000256" key="1">
    <source>
        <dbReference type="ARBA" id="ARBA00004117"/>
    </source>
</evidence>
<dbReference type="Proteomes" id="UP000593994">
    <property type="component" value="Chromosome"/>
</dbReference>
<dbReference type="KEGG" id="sbal:HUE88_10615"/>
<comment type="function">
    <text evidence="9">The M ring may be actively involved in energy transduction.</text>
</comment>
<dbReference type="GO" id="GO:0009431">
    <property type="term" value="C:bacterial-type flagellum basal body, MS ring"/>
    <property type="evidence" value="ECO:0007669"/>
    <property type="project" value="InterPro"/>
</dbReference>
<dbReference type="GO" id="GO:0071973">
    <property type="term" value="P:bacterial-type flagellum-dependent cell motility"/>
    <property type="evidence" value="ECO:0007669"/>
    <property type="project" value="InterPro"/>
</dbReference>
<keyword evidence="14" id="KW-0966">Cell projection</keyword>
<evidence type="ECO:0000256" key="8">
    <source>
        <dbReference type="ARBA" id="ARBA00023143"/>
    </source>
</evidence>
<feature type="region of interest" description="Disordered" evidence="10">
    <location>
        <begin position="294"/>
        <end position="339"/>
    </location>
</feature>
<dbReference type="InterPro" id="IPR045851">
    <property type="entry name" value="AMP-bd_C_sf"/>
</dbReference>
<sequence>MDFKVLFSQLVILYDKLTNQQKVIIASAIIGIVSFLIFMVVYTAKKDENNKYETLFDSLSSEEAAKIVEHLEKDNIPYQLLDKNVIKVPKNVVYRERIAIASLGIPKNSGVGFELFDTQEFGATSFDQNIKFLRAIEGELSRTINALAPIESASVSLALPKETLFVSKQVEPTASIMVSMVEGRRLSAKQIRGIKNLVAAAVPKLTPANVMLIDNEGETLGDEDEMAQMGELSATQQKYKAKEEKKNQNKIIDVISPFVGGSKKVVAQVTIDFDFSIQSSTSEVYDPENVVRSEQVSEEKREGATPAEVGGVPGTVSNIGPVEGLKSNKTNEKYEKNSGTTNYEVGKTVSTTKSQFARIKRVTAAVMVDGKYKYKTDENGNVTEELEYEALSESDLQALTSLVSRSIGVDEARGDQITVKNLQFKRTAGLIGEDGVSKAMKFSQTYLTPFSAVFKYMFVLLMLLILYKKVISPFAERMLEISKEEDDHIKPYLDIEDSDDEDLVEKVQSMRKKVEDQLGLGEGFSEDALKYEVLLEKVKTMAEESPEQIALVLQALLTEEADGIIR</sequence>
<proteinExistence type="inferred from homology"/>
<dbReference type="PANTHER" id="PTHR30046">
    <property type="entry name" value="FLAGELLAR M-RING PROTEIN"/>
    <property type="match status" value="1"/>
</dbReference>
<feature type="domain" description="Flagellar M-ring N-terminal" evidence="12">
    <location>
        <begin position="49"/>
        <end position="220"/>
    </location>
</feature>